<evidence type="ECO:0000313" key="2">
    <source>
        <dbReference type="Proteomes" id="UP000308197"/>
    </source>
</evidence>
<dbReference type="STRING" id="1314778.A0A5C3NRJ8"/>
<feature type="non-terminal residue" evidence="1">
    <location>
        <position position="1"/>
    </location>
</feature>
<accession>A0A5C3NRJ8</accession>
<proteinExistence type="predicted"/>
<keyword evidence="2" id="KW-1185">Reference proteome</keyword>
<dbReference type="AlphaFoldDB" id="A0A5C3NRJ8"/>
<protein>
    <recommendedName>
        <fullName evidence="3">Chromo domain-containing protein</fullName>
    </recommendedName>
</protein>
<dbReference type="SUPFAM" id="SSF54160">
    <property type="entry name" value="Chromo domain-like"/>
    <property type="match status" value="1"/>
</dbReference>
<reference evidence="1 2" key="1">
    <citation type="journal article" date="2019" name="Nat. Ecol. Evol.">
        <title>Megaphylogeny resolves global patterns of mushroom evolution.</title>
        <authorList>
            <person name="Varga T."/>
            <person name="Krizsan K."/>
            <person name="Foldi C."/>
            <person name="Dima B."/>
            <person name="Sanchez-Garcia M."/>
            <person name="Sanchez-Ramirez S."/>
            <person name="Szollosi G.J."/>
            <person name="Szarkandi J.G."/>
            <person name="Papp V."/>
            <person name="Albert L."/>
            <person name="Andreopoulos W."/>
            <person name="Angelini C."/>
            <person name="Antonin V."/>
            <person name="Barry K.W."/>
            <person name="Bougher N.L."/>
            <person name="Buchanan P."/>
            <person name="Buyck B."/>
            <person name="Bense V."/>
            <person name="Catcheside P."/>
            <person name="Chovatia M."/>
            <person name="Cooper J."/>
            <person name="Damon W."/>
            <person name="Desjardin D."/>
            <person name="Finy P."/>
            <person name="Geml J."/>
            <person name="Haridas S."/>
            <person name="Hughes K."/>
            <person name="Justo A."/>
            <person name="Karasinski D."/>
            <person name="Kautmanova I."/>
            <person name="Kiss B."/>
            <person name="Kocsube S."/>
            <person name="Kotiranta H."/>
            <person name="LaButti K.M."/>
            <person name="Lechner B.E."/>
            <person name="Liimatainen K."/>
            <person name="Lipzen A."/>
            <person name="Lukacs Z."/>
            <person name="Mihaltcheva S."/>
            <person name="Morgado L.N."/>
            <person name="Niskanen T."/>
            <person name="Noordeloos M.E."/>
            <person name="Ohm R.A."/>
            <person name="Ortiz-Santana B."/>
            <person name="Ovrebo C."/>
            <person name="Racz N."/>
            <person name="Riley R."/>
            <person name="Savchenko A."/>
            <person name="Shiryaev A."/>
            <person name="Soop K."/>
            <person name="Spirin V."/>
            <person name="Szebenyi C."/>
            <person name="Tomsovsky M."/>
            <person name="Tulloss R.E."/>
            <person name="Uehling J."/>
            <person name="Grigoriev I.V."/>
            <person name="Vagvolgyi C."/>
            <person name="Papp T."/>
            <person name="Martin F.M."/>
            <person name="Miettinen O."/>
            <person name="Hibbett D.S."/>
            <person name="Nagy L.G."/>
        </authorList>
    </citation>
    <scope>NUCLEOTIDE SEQUENCE [LARGE SCALE GENOMIC DNA]</scope>
    <source>
        <strain evidence="1 2">HHB13444</strain>
    </source>
</reference>
<dbReference type="EMBL" id="ML211868">
    <property type="protein sequence ID" value="TFK80014.1"/>
    <property type="molecule type" value="Genomic_DNA"/>
</dbReference>
<dbReference type="InterPro" id="IPR016197">
    <property type="entry name" value="Chromo-like_dom_sf"/>
</dbReference>
<gene>
    <name evidence="1" type="ORF">K466DRAFT_467220</name>
</gene>
<dbReference type="InParanoid" id="A0A5C3NRJ8"/>
<dbReference type="Gene3D" id="2.40.50.40">
    <property type="match status" value="1"/>
</dbReference>
<name>A0A5C3NRJ8_9APHY</name>
<organism evidence="1 2">
    <name type="scientific">Polyporus arcularius HHB13444</name>
    <dbReference type="NCBI Taxonomy" id="1314778"/>
    <lineage>
        <taxon>Eukaryota</taxon>
        <taxon>Fungi</taxon>
        <taxon>Dikarya</taxon>
        <taxon>Basidiomycota</taxon>
        <taxon>Agaricomycotina</taxon>
        <taxon>Agaricomycetes</taxon>
        <taxon>Polyporales</taxon>
        <taxon>Polyporaceae</taxon>
        <taxon>Polyporus</taxon>
    </lineage>
</organism>
<feature type="non-terminal residue" evidence="1">
    <location>
        <position position="115"/>
    </location>
</feature>
<dbReference type="Proteomes" id="UP000308197">
    <property type="component" value="Unassembled WGS sequence"/>
</dbReference>
<sequence length="115" mass="13862">ETSSYTLELSSDLLDRGIHPTFHVDLLRRHEPNDDVLFPHRDSRPFYDIGVEDDQEWLVDEVIDHRWVDNKVQLLLKWTHGDTTWKWYKDCNDLSAVDEYFRLQGVKHWKSLPRD</sequence>
<evidence type="ECO:0008006" key="3">
    <source>
        <dbReference type="Google" id="ProtNLM"/>
    </source>
</evidence>
<evidence type="ECO:0000313" key="1">
    <source>
        <dbReference type="EMBL" id="TFK80014.1"/>
    </source>
</evidence>